<organism evidence="1 2">
    <name type="scientific">Eretmocerus hayati</name>
    <dbReference type="NCBI Taxonomy" id="131215"/>
    <lineage>
        <taxon>Eukaryota</taxon>
        <taxon>Metazoa</taxon>
        <taxon>Ecdysozoa</taxon>
        <taxon>Arthropoda</taxon>
        <taxon>Hexapoda</taxon>
        <taxon>Insecta</taxon>
        <taxon>Pterygota</taxon>
        <taxon>Neoptera</taxon>
        <taxon>Endopterygota</taxon>
        <taxon>Hymenoptera</taxon>
        <taxon>Apocrita</taxon>
        <taxon>Proctotrupomorpha</taxon>
        <taxon>Chalcidoidea</taxon>
        <taxon>Aphelinidae</taxon>
        <taxon>Aphelininae</taxon>
        <taxon>Eretmocerus</taxon>
    </lineage>
</organism>
<sequence>MKDQLTAISVGVKYSGDDGQIEAAITCPTCTKTINLNGIVNTRKRKSSRQEKESEWIWNTNNFHTRFRRHAPAHLAEKKKVAEETKQNKEKVYNSKDSTNDMTSNIYVDDSEISSIQSSLLNDSAIAAGSMQNASDSTSFEPIKYHNFVNDPSKTQPQTSSPRSKACNPVLITPLASLTV</sequence>
<evidence type="ECO:0000313" key="2">
    <source>
        <dbReference type="Proteomes" id="UP001239111"/>
    </source>
</evidence>
<dbReference type="Proteomes" id="UP001239111">
    <property type="component" value="Chromosome 4"/>
</dbReference>
<reference evidence="1" key="1">
    <citation type="submission" date="2023-04" db="EMBL/GenBank/DDBJ databases">
        <title>A chromosome-level genome assembly of the parasitoid wasp Eretmocerus hayati.</title>
        <authorList>
            <person name="Zhong Y."/>
            <person name="Liu S."/>
            <person name="Liu Y."/>
        </authorList>
    </citation>
    <scope>NUCLEOTIDE SEQUENCE</scope>
    <source>
        <strain evidence="1">ZJU_SS_LIU_2023</strain>
    </source>
</reference>
<comment type="caution">
    <text evidence="1">The sequence shown here is derived from an EMBL/GenBank/DDBJ whole genome shotgun (WGS) entry which is preliminary data.</text>
</comment>
<gene>
    <name evidence="1" type="ORF">QAD02_007271</name>
</gene>
<name>A0ACC2N3H8_9HYME</name>
<accession>A0ACC2N3H8</accession>
<protein>
    <submittedName>
        <fullName evidence="1">Uncharacterized protein</fullName>
    </submittedName>
</protein>
<evidence type="ECO:0000313" key="1">
    <source>
        <dbReference type="EMBL" id="KAJ8665609.1"/>
    </source>
</evidence>
<dbReference type="EMBL" id="CM056744">
    <property type="protein sequence ID" value="KAJ8665609.1"/>
    <property type="molecule type" value="Genomic_DNA"/>
</dbReference>
<proteinExistence type="predicted"/>
<keyword evidence="2" id="KW-1185">Reference proteome</keyword>